<sequence length="273" mass="30702">MARVPECQEQIMKFCSMNEEMPFYEEVQPCLTKNASQTLRRCVHCSQVHCACEMDIQVKITKRVPTKGFRKAVVIVVAIEKMKAKPKAFTDEDLLNVLSTVLEPVHFDKCEFTYATDSIYRYTRAISYDIQDIKQKSFVLNEPAQLVAVHLQGANVNHAVKLKMAIYRPKGTVKNNPIALGIKGSNLCLSCMPKEGAEGQPELQLEEADILRHIDKSKLGRFIFNRIDIGDTTRFESAAFPGWFICTSAQSNEAVGMTDQIGQVAIVDYTLTN</sequence>
<accession>A0ACB8EYV7</accession>
<evidence type="ECO:0000313" key="2">
    <source>
        <dbReference type="Proteomes" id="UP000827872"/>
    </source>
</evidence>
<name>A0ACB8EYV7_9SAUR</name>
<dbReference type="EMBL" id="CM037625">
    <property type="protein sequence ID" value="KAH7998101.1"/>
    <property type="molecule type" value="Genomic_DNA"/>
</dbReference>
<evidence type="ECO:0000313" key="1">
    <source>
        <dbReference type="EMBL" id="KAH7998101.1"/>
    </source>
</evidence>
<comment type="caution">
    <text evidence="1">The sequence shown here is derived from an EMBL/GenBank/DDBJ whole genome shotgun (WGS) entry which is preliminary data.</text>
</comment>
<gene>
    <name evidence="1" type="ORF">K3G42_012509</name>
</gene>
<dbReference type="Proteomes" id="UP000827872">
    <property type="component" value="Linkage Group LG12"/>
</dbReference>
<keyword evidence="2" id="KW-1185">Reference proteome</keyword>
<reference evidence="1" key="1">
    <citation type="submission" date="2021-08" db="EMBL/GenBank/DDBJ databases">
        <title>The first chromosome-level gecko genome reveals the dynamic sex chromosomes of Neotropical dwarf geckos (Sphaerodactylidae: Sphaerodactylus).</title>
        <authorList>
            <person name="Pinto B.J."/>
            <person name="Keating S.E."/>
            <person name="Gamble T."/>
        </authorList>
    </citation>
    <scope>NUCLEOTIDE SEQUENCE</scope>
    <source>
        <strain evidence="1">TG3544</strain>
    </source>
</reference>
<proteinExistence type="predicted"/>
<protein>
    <submittedName>
        <fullName evidence="1">Uncharacterized protein</fullName>
    </submittedName>
</protein>
<organism evidence="1 2">
    <name type="scientific">Sphaerodactylus townsendi</name>
    <dbReference type="NCBI Taxonomy" id="933632"/>
    <lineage>
        <taxon>Eukaryota</taxon>
        <taxon>Metazoa</taxon>
        <taxon>Chordata</taxon>
        <taxon>Craniata</taxon>
        <taxon>Vertebrata</taxon>
        <taxon>Euteleostomi</taxon>
        <taxon>Lepidosauria</taxon>
        <taxon>Squamata</taxon>
        <taxon>Bifurcata</taxon>
        <taxon>Gekkota</taxon>
        <taxon>Sphaerodactylidae</taxon>
        <taxon>Sphaerodactylus</taxon>
    </lineage>
</organism>